<accession>A0ABR3Y6H1</accession>
<feature type="compositionally biased region" description="Polar residues" evidence="1">
    <location>
        <begin position="385"/>
        <end position="415"/>
    </location>
</feature>
<dbReference type="EMBL" id="JAZHXJ010000005">
    <property type="protein sequence ID" value="KAL1883881.1"/>
    <property type="molecule type" value="Genomic_DNA"/>
</dbReference>
<feature type="compositionally biased region" description="Polar residues" evidence="1">
    <location>
        <begin position="136"/>
        <end position="150"/>
    </location>
</feature>
<feature type="region of interest" description="Disordered" evidence="1">
    <location>
        <begin position="385"/>
        <end position="417"/>
    </location>
</feature>
<feature type="region of interest" description="Disordered" evidence="1">
    <location>
        <begin position="1"/>
        <end position="55"/>
    </location>
</feature>
<proteinExistence type="predicted"/>
<protein>
    <submittedName>
        <fullName evidence="2">Uncharacterized protein</fullName>
    </submittedName>
</protein>
<feature type="compositionally biased region" description="Low complexity" evidence="1">
    <location>
        <begin position="153"/>
        <end position="166"/>
    </location>
</feature>
<evidence type="ECO:0000313" key="2">
    <source>
        <dbReference type="EMBL" id="KAL1883881.1"/>
    </source>
</evidence>
<organism evidence="2 3">
    <name type="scientific">Phialemonium thermophilum</name>
    <dbReference type="NCBI Taxonomy" id="223376"/>
    <lineage>
        <taxon>Eukaryota</taxon>
        <taxon>Fungi</taxon>
        <taxon>Dikarya</taxon>
        <taxon>Ascomycota</taxon>
        <taxon>Pezizomycotina</taxon>
        <taxon>Sordariomycetes</taxon>
        <taxon>Sordariomycetidae</taxon>
        <taxon>Cephalothecales</taxon>
        <taxon>Cephalothecaceae</taxon>
        <taxon>Phialemonium</taxon>
    </lineage>
</organism>
<reference evidence="2 3" key="1">
    <citation type="journal article" date="2024" name="Commun. Biol.">
        <title>Comparative genomic analysis of thermophilic fungi reveals convergent evolutionary adaptations and gene losses.</title>
        <authorList>
            <person name="Steindorff A.S."/>
            <person name="Aguilar-Pontes M.V."/>
            <person name="Robinson A.J."/>
            <person name="Andreopoulos B."/>
            <person name="LaButti K."/>
            <person name="Kuo A."/>
            <person name="Mondo S."/>
            <person name="Riley R."/>
            <person name="Otillar R."/>
            <person name="Haridas S."/>
            <person name="Lipzen A."/>
            <person name="Grimwood J."/>
            <person name="Schmutz J."/>
            <person name="Clum A."/>
            <person name="Reid I.D."/>
            <person name="Moisan M.C."/>
            <person name="Butler G."/>
            <person name="Nguyen T.T.M."/>
            <person name="Dewar K."/>
            <person name="Conant G."/>
            <person name="Drula E."/>
            <person name="Henrissat B."/>
            <person name="Hansel C."/>
            <person name="Singer S."/>
            <person name="Hutchinson M.I."/>
            <person name="de Vries R.P."/>
            <person name="Natvig D.O."/>
            <person name="Powell A.J."/>
            <person name="Tsang A."/>
            <person name="Grigoriev I.V."/>
        </authorList>
    </citation>
    <scope>NUCLEOTIDE SEQUENCE [LARGE SCALE GENOMIC DNA]</scope>
    <source>
        <strain evidence="2 3">ATCC 24622</strain>
    </source>
</reference>
<sequence>MSQHSTSVSLPRGFRYTAIKTPEPSDGSDNISAPSPPRPRLKLKRRNVTSNSCGPTQQFLASVAAADIPVPSIEEPELRPQNLNMGDAVELATVAPVLDDGRSGLLAPHGRAFSPPKTPAPGSAPSLSPPRYPNWTIGSAISSAESTPDYESSRPSTSRSTQTSDSLFSRLSHVSDEDHFDSPEVESRDKLGLQDDDGDSSLEHAAPINRRRRRAPWTKAMSSHLWSTYLLYLQDPKVTPFRMGATCIPPHGVCLRVAREAKRSWKGSRAKKRADPGNDKTSGSATPTAQETAAYIEWPHTCSATRAHLRKLCKLNATLGPRNVRFASRSPTPFTAAAVRQWNRRSTPAVAQSCFATQDITRSLVISTSDTMQPDGPLARLTTSSLESAHESFPQSPRDATQSLEDATPPANQSGLLLGRFDEEPSFAERRRLGSPFSARSYGPSSSGSLASTLGLNSPMPRRQTHTVGPRRALQSPVRLSRSNTLKRRNAQLSSSRKRPGLESDIWMDPALSSDSQHQDTSVADSTFVRSTRSDDLFAPRASSNQSVLASSTSMPDVGVHLDTSLAPPPRLGSPFSGTGSSFSFPRRMHRNQPGSVDLGVLGRPFATMQQIPDNTAAAQQRRTSLFDRLAYIDQRLKEFRSRDVGRRSESPL</sequence>
<feature type="compositionally biased region" description="Polar residues" evidence="1">
    <location>
        <begin position="279"/>
        <end position="288"/>
    </location>
</feature>
<feature type="compositionally biased region" description="Basic and acidic residues" evidence="1">
    <location>
        <begin position="173"/>
        <end position="193"/>
    </location>
</feature>
<feature type="region of interest" description="Disordered" evidence="1">
    <location>
        <begin position="435"/>
        <end position="525"/>
    </location>
</feature>
<evidence type="ECO:0000256" key="1">
    <source>
        <dbReference type="SAM" id="MobiDB-lite"/>
    </source>
</evidence>
<feature type="region of interest" description="Disordered" evidence="1">
    <location>
        <begin position="265"/>
        <end position="288"/>
    </location>
</feature>
<feature type="compositionally biased region" description="Low complexity" evidence="1">
    <location>
        <begin position="435"/>
        <end position="458"/>
    </location>
</feature>
<feature type="region of interest" description="Disordered" evidence="1">
    <location>
        <begin position="102"/>
        <end position="207"/>
    </location>
</feature>
<evidence type="ECO:0000313" key="3">
    <source>
        <dbReference type="Proteomes" id="UP001586593"/>
    </source>
</evidence>
<comment type="caution">
    <text evidence="2">The sequence shown here is derived from an EMBL/GenBank/DDBJ whole genome shotgun (WGS) entry which is preliminary data.</text>
</comment>
<name>A0ABR3Y6H1_9PEZI</name>
<dbReference type="Proteomes" id="UP001586593">
    <property type="component" value="Unassembled WGS sequence"/>
</dbReference>
<feature type="compositionally biased region" description="Polar residues" evidence="1">
    <location>
        <begin position="513"/>
        <end position="525"/>
    </location>
</feature>
<gene>
    <name evidence="2" type="ORF">VTK73DRAFT_7669</name>
</gene>
<keyword evidence="3" id="KW-1185">Reference proteome</keyword>